<accession>A0A348WPH8</accession>
<dbReference type="EMBL" id="DMUP01000152">
    <property type="protein sequence ID" value="HAR56440.1"/>
    <property type="molecule type" value="Genomic_DNA"/>
</dbReference>
<dbReference type="Proteomes" id="UP000262878">
    <property type="component" value="Unassembled WGS sequence"/>
</dbReference>
<gene>
    <name evidence="1" type="ORF">DCR58_06610</name>
</gene>
<name>A0A348WPH8_9GAMM</name>
<evidence type="ECO:0000313" key="1">
    <source>
        <dbReference type="EMBL" id="HAR56440.1"/>
    </source>
</evidence>
<comment type="caution">
    <text evidence="1">The sequence shown here is derived from an EMBL/GenBank/DDBJ whole genome shotgun (WGS) entry which is preliminary data.</text>
</comment>
<feature type="non-terminal residue" evidence="1">
    <location>
        <position position="1"/>
    </location>
</feature>
<sequence>QIAEDLKVEQEGDFELNERLEDFSL</sequence>
<keyword evidence="1" id="KW-0132">Cell division</keyword>
<proteinExistence type="predicted"/>
<dbReference type="AlphaFoldDB" id="A0A348WPH8"/>
<protein>
    <submittedName>
        <fullName evidence="1">Cell division/cell wall cluster transcriptional repressor MraZ</fullName>
    </submittedName>
</protein>
<organism evidence="1 2">
    <name type="scientific">Idiomarina baltica</name>
    <dbReference type="NCBI Taxonomy" id="190892"/>
    <lineage>
        <taxon>Bacteria</taxon>
        <taxon>Pseudomonadati</taxon>
        <taxon>Pseudomonadota</taxon>
        <taxon>Gammaproteobacteria</taxon>
        <taxon>Alteromonadales</taxon>
        <taxon>Idiomarinaceae</taxon>
        <taxon>Idiomarina</taxon>
    </lineage>
</organism>
<evidence type="ECO:0000313" key="2">
    <source>
        <dbReference type="Proteomes" id="UP000262878"/>
    </source>
</evidence>
<dbReference type="GO" id="GO:0051301">
    <property type="term" value="P:cell division"/>
    <property type="evidence" value="ECO:0007669"/>
    <property type="project" value="UniProtKB-KW"/>
</dbReference>
<dbReference type="STRING" id="314276.OS145_05265"/>
<reference evidence="1 2" key="1">
    <citation type="journal article" date="2018" name="Nat. Biotechnol.">
        <title>A standardized bacterial taxonomy based on genome phylogeny substantially revises the tree of life.</title>
        <authorList>
            <person name="Parks D.H."/>
            <person name="Chuvochina M."/>
            <person name="Waite D.W."/>
            <person name="Rinke C."/>
            <person name="Skarshewski A."/>
            <person name="Chaumeil P.A."/>
            <person name="Hugenholtz P."/>
        </authorList>
    </citation>
    <scope>NUCLEOTIDE SEQUENCE [LARGE SCALE GENOMIC DNA]</scope>
    <source>
        <strain evidence="1">UBA9360</strain>
    </source>
</reference>
<keyword evidence="1" id="KW-0131">Cell cycle</keyword>